<accession>A0ACB8Z7V8</accession>
<comment type="caution">
    <text evidence="1">The sequence shown here is derived from an EMBL/GenBank/DDBJ whole genome shotgun (WGS) entry which is preliminary data.</text>
</comment>
<evidence type="ECO:0000313" key="2">
    <source>
        <dbReference type="Proteomes" id="UP001056120"/>
    </source>
</evidence>
<reference evidence="1 2" key="2">
    <citation type="journal article" date="2022" name="Mol. Ecol. Resour.">
        <title>The genomes of chicory, endive, great burdock and yacon provide insights into Asteraceae paleo-polyploidization history and plant inulin production.</title>
        <authorList>
            <person name="Fan W."/>
            <person name="Wang S."/>
            <person name="Wang H."/>
            <person name="Wang A."/>
            <person name="Jiang F."/>
            <person name="Liu H."/>
            <person name="Zhao H."/>
            <person name="Xu D."/>
            <person name="Zhang Y."/>
        </authorList>
    </citation>
    <scope>NUCLEOTIDE SEQUENCE [LARGE SCALE GENOMIC DNA]</scope>
    <source>
        <strain evidence="2">cv. Yunnan</strain>
        <tissue evidence="1">Leaves</tissue>
    </source>
</reference>
<organism evidence="1 2">
    <name type="scientific">Smallanthus sonchifolius</name>
    <dbReference type="NCBI Taxonomy" id="185202"/>
    <lineage>
        <taxon>Eukaryota</taxon>
        <taxon>Viridiplantae</taxon>
        <taxon>Streptophyta</taxon>
        <taxon>Embryophyta</taxon>
        <taxon>Tracheophyta</taxon>
        <taxon>Spermatophyta</taxon>
        <taxon>Magnoliopsida</taxon>
        <taxon>eudicotyledons</taxon>
        <taxon>Gunneridae</taxon>
        <taxon>Pentapetalae</taxon>
        <taxon>asterids</taxon>
        <taxon>campanulids</taxon>
        <taxon>Asterales</taxon>
        <taxon>Asteraceae</taxon>
        <taxon>Asteroideae</taxon>
        <taxon>Heliantheae alliance</taxon>
        <taxon>Millerieae</taxon>
        <taxon>Smallanthus</taxon>
    </lineage>
</organism>
<protein>
    <submittedName>
        <fullName evidence="1">Uncharacterized protein</fullName>
    </submittedName>
</protein>
<evidence type="ECO:0000313" key="1">
    <source>
        <dbReference type="EMBL" id="KAI3693556.1"/>
    </source>
</evidence>
<reference evidence="2" key="1">
    <citation type="journal article" date="2022" name="Mol. Ecol. Resour.">
        <title>The genomes of chicory, endive, great burdock and yacon provide insights into Asteraceae palaeo-polyploidization history and plant inulin production.</title>
        <authorList>
            <person name="Fan W."/>
            <person name="Wang S."/>
            <person name="Wang H."/>
            <person name="Wang A."/>
            <person name="Jiang F."/>
            <person name="Liu H."/>
            <person name="Zhao H."/>
            <person name="Xu D."/>
            <person name="Zhang Y."/>
        </authorList>
    </citation>
    <scope>NUCLEOTIDE SEQUENCE [LARGE SCALE GENOMIC DNA]</scope>
    <source>
        <strain evidence="2">cv. Yunnan</strain>
    </source>
</reference>
<proteinExistence type="predicted"/>
<keyword evidence="2" id="KW-1185">Reference proteome</keyword>
<dbReference type="EMBL" id="CM042043">
    <property type="protein sequence ID" value="KAI3693556.1"/>
    <property type="molecule type" value="Genomic_DNA"/>
</dbReference>
<gene>
    <name evidence="1" type="ORF">L1987_76503</name>
</gene>
<sequence>MPANDGAKKKDICRRGRWHGDGLMVSSKSSAFSFSAMERKLSEEGAVGGYGGGVGLLDEGEGGGAPIGGGESGGGSGGLDLLGKKGGGN</sequence>
<dbReference type="Proteomes" id="UP001056120">
    <property type="component" value="Linkage Group LG26"/>
</dbReference>
<name>A0ACB8Z7V8_9ASTR</name>